<dbReference type="EMBL" id="BTSY01000002">
    <property type="protein sequence ID" value="GMT16927.1"/>
    <property type="molecule type" value="Genomic_DNA"/>
</dbReference>
<keyword evidence="2" id="KW-1185">Reference proteome</keyword>
<name>A0AAV5VB81_9BILA</name>
<accession>A0AAV5VB81</accession>
<dbReference type="Proteomes" id="UP001432322">
    <property type="component" value="Unassembled WGS sequence"/>
</dbReference>
<proteinExistence type="predicted"/>
<protein>
    <submittedName>
        <fullName evidence="1">Uncharacterized protein</fullName>
    </submittedName>
</protein>
<feature type="non-terminal residue" evidence="1">
    <location>
        <position position="1"/>
    </location>
</feature>
<comment type="caution">
    <text evidence="1">The sequence shown here is derived from an EMBL/GenBank/DDBJ whole genome shotgun (WGS) entry which is preliminary data.</text>
</comment>
<gene>
    <name evidence="1" type="ORF">PFISCL1PPCAC_8224</name>
</gene>
<evidence type="ECO:0000313" key="2">
    <source>
        <dbReference type="Proteomes" id="UP001432322"/>
    </source>
</evidence>
<dbReference type="AlphaFoldDB" id="A0AAV5VB81"/>
<reference evidence="1" key="1">
    <citation type="submission" date="2023-10" db="EMBL/GenBank/DDBJ databases">
        <title>Genome assembly of Pristionchus species.</title>
        <authorList>
            <person name="Yoshida K."/>
            <person name="Sommer R.J."/>
        </authorList>
    </citation>
    <scope>NUCLEOTIDE SEQUENCE</scope>
    <source>
        <strain evidence="1">RS5133</strain>
    </source>
</reference>
<sequence>TILSGAALFRLEMLPALRELLGPRSIEILKRQAKLETDIINYTSHIYRSRYGPYNVYETGSKPRSHIWWEKNFTWVED</sequence>
<feature type="non-terminal residue" evidence="1">
    <location>
        <position position="78"/>
    </location>
</feature>
<evidence type="ECO:0000313" key="1">
    <source>
        <dbReference type="EMBL" id="GMT16927.1"/>
    </source>
</evidence>
<organism evidence="1 2">
    <name type="scientific">Pristionchus fissidentatus</name>
    <dbReference type="NCBI Taxonomy" id="1538716"/>
    <lineage>
        <taxon>Eukaryota</taxon>
        <taxon>Metazoa</taxon>
        <taxon>Ecdysozoa</taxon>
        <taxon>Nematoda</taxon>
        <taxon>Chromadorea</taxon>
        <taxon>Rhabditida</taxon>
        <taxon>Rhabditina</taxon>
        <taxon>Diplogasteromorpha</taxon>
        <taxon>Diplogasteroidea</taxon>
        <taxon>Neodiplogasteridae</taxon>
        <taxon>Pristionchus</taxon>
    </lineage>
</organism>